<dbReference type="AlphaFoldDB" id="A0A8J2ZCL0"/>
<name>A0A8J2ZCL0_9PROT</name>
<evidence type="ECO:0000313" key="5">
    <source>
        <dbReference type="EMBL" id="GGG39115.1"/>
    </source>
</evidence>
<dbReference type="PROSITE" id="PS00067">
    <property type="entry name" value="3HCDH"/>
    <property type="match status" value="1"/>
</dbReference>
<dbReference type="InterPro" id="IPR013328">
    <property type="entry name" value="6PGD_dom2"/>
</dbReference>
<comment type="caution">
    <text evidence="5">The sequence shown here is derived from an EMBL/GenBank/DDBJ whole genome shotgun (WGS) entry which is preliminary data.</text>
</comment>
<dbReference type="SUPFAM" id="SSF48179">
    <property type="entry name" value="6-phosphogluconate dehydrogenase C-terminal domain-like"/>
    <property type="match status" value="1"/>
</dbReference>
<dbReference type="GO" id="GO:0050104">
    <property type="term" value="F:L-gulonate 3-dehydrogenase activity"/>
    <property type="evidence" value="ECO:0007669"/>
    <property type="project" value="TreeGrafter"/>
</dbReference>
<keyword evidence="6" id="KW-1185">Reference proteome</keyword>
<dbReference type="InterPro" id="IPR008927">
    <property type="entry name" value="6-PGluconate_DH-like_C_sf"/>
</dbReference>
<keyword evidence="2" id="KW-0560">Oxidoreductase</keyword>
<dbReference type="Pfam" id="PF02737">
    <property type="entry name" value="3HCDH_N"/>
    <property type="match status" value="1"/>
</dbReference>
<sequence length="317" mass="33941">MSGEAAATDRMALVGAGLIGRAWAIVFARAGLPVALWDPAEGVAAAALGTIRERLADLRAAGLIEEAPEQAAARVTVAPTLEAAVAGATHVQEQGPERVEVKRELFARLDALCPRDVVLASSTSGIPASAFTEGLAGRARCLVAHPVNPPYLVPLVELVGAPWTDPAVVARTRALMERVGQVPVTAFRETRGFVLNRLQAALLAEAFRLVRDGVMSVEDVDRCVRDGLGLRWSFMGPFETIDLNAPGGVADYVARFGPLMGGITQEQTPYDYDAPTVTRVAAERRAALPLERIEERSAWRDRRLMALLAHKRGQARG</sequence>
<feature type="domain" description="3-hydroxyacyl-CoA dehydrogenase NAD binding" evidence="4">
    <location>
        <begin position="11"/>
        <end position="188"/>
    </location>
</feature>
<evidence type="ECO:0000313" key="6">
    <source>
        <dbReference type="Proteomes" id="UP000597507"/>
    </source>
</evidence>
<dbReference type="Pfam" id="PF00725">
    <property type="entry name" value="3HCDH"/>
    <property type="match status" value="1"/>
</dbReference>
<proteinExistence type="inferred from homology"/>
<dbReference type="NCBIfam" id="NF004783">
    <property type="entry name" value="PRK06129.1"/>
    <property type="match status" value="1"/>
</dbReference>
<dbReference type="InterPro" id="IPR006108">
    <property type="entry name" value="3HC_DH_C"/>
</dbReference>
<accession>A0A8J2ZCL0</accession>
<feature type="domain" description="3-hydroxyacyl-CoA dehydrogenase C-terminal" evidence="3">
    <location>
        <begin position="192"/>
        <end position="254"/>
    </location>
</feature>
<reference evidence="5 6" key="1">
    <citation type="journal article" date="2014" name="Int. J. Syst. Evol. Microbiol.">
        <title>Complete genome sequence of Corynebacterium casei LMG S-19264T (=DSM 44701T), isolated from a smear-ripened cheese.</title>
        <authorList>
            <consortium name="US DOE Joint Genome Institute (JGI-PGF)"/>
            <person name="Walter F."/>
            <person name="Albersmeier A."/>
            <person name="Kalinowski J."/>
            <person name="Ruckert C."/>
        </authorList>
    </citation>
    <scope>NUCLEOTIDE SEQUENCE [LARGE SCALE GENOMIC DNA]</scope>
    <source>
        <strain evidence="5 6">CGMCC 1.16330</strain>
    </source>
</reference>
<evidence type="ECO:0000256" key="2">
    <source>
        <dbReference type="ARBA" id="ARBA00023002"/>
    </source>
</evidence>
<dbReference type="Gene3D" id="3.40.50.720">
    <property type="entry name" value="NAD(P)-binding Rossmann-like Domain"/>
    <property type="match status" value="1"/>
</dbReference>
<dbReference type="InterPro" id="IPR006176">
    <property type="entry name" value="3-OHacyl-CoA_DH_NAD-bd"/>
</dbReference>
<comment type="similarity">
    <text evidence="1">Belongs to the 3-hydroxyacyl-CoA dehydrogenase family.</text>
</comment>
<evidence type="ECO:0000259" key="4">
    <source>
        <dbReference type="Pfam" id="PF02737"/>
    </source>
</evidence>
<organism evidence="5 6">
    <name type="scientific">Caldovatus sediminis</name>
    <dbReference type="NCBI Taxonomy" id="2041189"/>
    <lineage>
        <taxon>Bacteria</taxon>
        <taxon>Pseudomonadati</taxon>
        <taxon>Pseudomonadota</taxon>
        <taxon>Alphaproteobacteria</taxon>
        <taxon>Acetobacterales</taxon>
        <taxon>Roseomonadaceae</taxon>
        <taxon>Caldovatus</taxon>
    </lineage>
</organism>
<dbReference type="Gene3D" id="1.10.1040.10">
    <property type="entry name" value="N-(1-d-carboxylethyl)-l-norvaline Dehydrogenase, domain 2"/>
    <property type="match status" value="1"/>
</dbReference>
<dbReference type="PANTHER" id="PTHR48075:SF1">
    <property type="entry name" value="LAMBDA-CRYSTALLIN HOMOLOG"/>
    <property type="match status" value="1"/>
</dbReference>
<dbReference type="InterPro" id="IPR036291">
    <property type="entry name" value="NAD(P)-bd_dom_sf"/>
</dbReference>
<dbReference type="PANTHER" id="PTHR48075">
    <property type="entry name" value="3-HYDROXYACYL-COA DEHYDROGENASE FAMILY PROTEIN"/>
    <property type="match status" value="1"/>
</dbReference>
<dbReference type="SUPFAM" id="SSF51735">
    <property type="entry name" value="NAD(P)-binding Rossmann-fold domains"/>
    <property type="match status" value="1"/>
</dbReference>
<dbReference type="GO" id="GO:0070403">
    <property type="term" value="F:NAD+ binding"/>
    <property type="evidence" value="ECO:0007669"/>
    <property type="project" value="InterPro"/>
</dbReference>
<evidence type="ECO:0000256" key="1">
    <source>
        <dbReference type="ARBA" id="ARBA00009463"/>
    </source>
</evidence>
<dbReference type="EMBL" id="BMKS01000008">
    <property type="protein sequence ID" value="GGG39115.1"/>
    <property type="molecule type" value="Genomic_DNA"/>
</dbReference>
<dbReference type="RefSeq" id="WP_188901315.1">
    <property type="nucleotide sequence ID" value="NZ_BMKS01000008.1"/>
</dbReference>
<dbReference type="Proteomes" id="UP000597507">
    <property type="component" value="Unassembled WGS sequence"/>
</dbReference>
<protein>
    <submittedName>
        <fullName evidence="5">3-hydroxybutyryl-CoA dehydrogenase</fullName>
    </submittedName>
</protein>
<gene>
    <name evidence="5" type="ORF">GCM10010964_28360</name>
</gene>
<dbReference type="InterPro" id="IPR006180">
    <property type="entry name" value="3-OHacyl-CoA_DH_CS"/>
</dbReference>
<evidence type="ECO:0000259" key="3">
    <source>
        <dbReference type="Pfam" id="PF00725"/>
    </source>
</evidence>
<dbReference type="GO" id="GO:0006631">
    <property type="term" value="P:fatty acid metabolic process"/>
    <property type="evidence" value="ECO:0007669"/>
    <property type="project" value="InterPro"/>
</dbReference>